<gene>
    <name evidence="5" type="ORF">HID58_019685</name>
</gene>
<evidence type="ECO:0000256" key="2">
    <source>
        <dbReference type="SAM" id="MobiDB-lite"/>
    </source>
</evidence>
<keyword evidence="3" id="KW-0812">Transmembrane</keyword>
<feature type="domain" description="Trichome birefringence-like C-terminal" evidence="4">
    <location>
        <begin position="266"/>
        <end position="342"/>
    </location>
</feature>
<sequence length="382" mass="42679">SVKHTSIHGGTTISAASFELKSFISAAKPRKASTFVYAFVISFVAFTVLLVFTPSPITVSHSIPSYILPNVTASLTSPSSFTGNTPLPENLTPAPENLAPATKNATFESPIANGANSLASQPRTDHALDNMLSPDNKTNDTAPSSDKLGSAEAPLSENLTDYNCTVEFFASPFLVQEWELTDKNGTKKETLRLDVVGKSSEQYKGADILVFNTGHWWTHDKTSKGEDYYQEGSNVHPKLDVDEAFKKALTTWGRWVDKNNETYLTPYPSKMLILETVLKGMKTPVTYLNITRLTDYRKDAHPSVYRKHKLSAKERKSPLLYQDCSHWCLPGVPDSWNEILYAEMLVKLHQLRGNRRRKPKNLEKFLLTTDADGTNHFTYKLK</sequence>
<accession>A0ABQ8DDH2</accession>
<dbReference type="Proteomes" id="UP000824890">
    <property type="component" value="Unassembled WGS sequence"/>
</dbReference>
<feature type="non-terminal residue" evidence="5">
    <location>
        <position position="382"/>
    </location>
</feature>
<comment type="similarity">
    <text evidence="1">Belongs to the PC-esterase family. TBL subfamily.</text>
</comment>
<feature type="region of interest" description="Disordered" evidence="2">
    <location>
        <begin position="112"/>
        <end position="151"/>
    </location>
</feature>
<keyword evidence="3" id="KW-1133">Transmembrane helix</keyword>
<dbReference type="InterPro" id="IPR029962">
    <property type="entry name" value="TBL"/>
</dbReference>
<dbReference type="PANTHER" id="PTHR32285:SF164">
    <property type="entry name" value="PROTEIN TRICHOME BIREFRINGENCE-LIKE 1"/>
    <property type="match status" value="1"/>
</dbReference>
<dbReference type="InterPro" id="IPR026057">
    <property type="entry name" value="TBL_C"/>
</dbReference>
<dbReference type="PANTHER" id="PTHR32285">
    <property type="entry name" value="PROTEIN TRICHOME BIREFRINGENCE-LIKE 9-RELATED"/>
    <property type="match status" value="1"/>
</dbReference>
<dbReference type="EMBL" id="JAGKQM010000005">
    <property type="protein sequence ID" value="KAH0927429.1"/>
    <property type="molecule type" value="Genomic_DNA"/>
</dbReference>
<keyword evidence="3" id="KW-0472">Membrane</keyword>
<feature type="domain" description="Trichome birefringence-like C-terminal" evidence="4">
    <location>
        <begin position="158"/>
        <end position="262"/>
    </location>
</feature>
<organism evidence="5 6">
    <name type="scientific">Brassica napus</name>
    <name type="common">Rape</name>
    <dbReference type="NCBI Taxonomy" id="3708"/>
    <lineage>
        <taxon>Eukaryota</taxon>
        <taxon>Viridiplantae</taxon>
        <taxon>Streptophyta</taxon>
        <taxon>Embryophyta</taxon>
        <taxon>Tracheophyta</taxon>
        <taxon>Spermatophyta</taxon>
        <taxon>Magnoliopsida</taxon>
        <taxon>eudicotyledons</taxon>
        <taxon>Gunneridae</taxon>
        <taxon>Pentapetalae</taxon>
        <taxon>rosids</taxon>
        <taxon>malvids</taxon>
        <taxon>Brassicales</taxon>
        <taxon>Brassicaceae</taxon>
        <taxon>Brassiceae</taxon>
        <taxon>Brassica</taxon>
    </lineage>
</organism>
<reference evidence="5 6" key="1">
    <citation type="submission" date="2021-05" db="EMBL/GenBank/DDBJ databases">
        <title>Genome Assembly of Synthetic Allotetraploid Brassica napus Reveals Homoeologous Exchanges between Subgenomes.</title>
        <authorList>
            <person name="Davis J.T."/>
        </authorList>
    </citation>
    <scope>NUCLEOTIDE SEQUENCE [LARGE SCALE GENOMIC DNA]</scope>
    <source>
        <strain evidence="6">cv. Da-Ae</strain>
        <tissue evidence="5">Seedling</tissue>
    </source>
</reference>
<comment type="caution">
    <text evidence="5">The sequence shown here is derived from an EMBL/GenBank/DDBJ whole genome shotgun (WGS) entry which is preliminary data.</text>
</comment>
<feature type="non-terminal residue" evidence="5">
    <location>
        <position position="1"/>
    </location>
</feature>
<feature type="compositionally biased region" description="Polar residues" evidence="2">
    <location>
        <begin position="133"/>
        <end position="144"/>
    </location>
</feature>
<evidence type="ECO:0000256" key="3">
    <source>
        <dbReference type="SAM" id="Phobius"/>
    </source>
</evidence>
<proteinExistence type="inferred from homology"/>
<protein>
    <recommendedName>
        <fullName evidence="4">Trichome birefringence-like C-terminal domain-containing protein</fullName>
    </recommendedName>
</protein>
<evidence type="ECO:0000256" key="1">
    <source>
        <dbReference type="ARBA" id="ARBA00007727"/>
    </source>
</evidence>
<dbReference type="Pfam" id="PF13839">
    <property type="entry name" value="PC-Esterase"/>
    <property type="match status" value="2"/>
</dbReference>
<keyword evidence="6" id="KW-1185">Reference proteome</keyword>
<evidence type="ECO:0000259" key="4">
    <source>
        <dbReference type="Pfam" id="PF13839"/>
    </source>
</evidence>
<evidence type="ECO:0000313" key="6">
    <source>
        <dbReference type="Proteomes" id="UP000824890"/>
    </source>
</evidence>
<evidence type="ECO:0000313" key="5">
    <source>
        <dbReference type="EMBL" id="KAH0927429.1"/>
    </source>
</evidence>
<name>A0ABQ8DDH2_BRANA</name>
<feature type="transmembrane region" description="Helical" evidence="3">
    <location>
        <begin position="34"/>
        <end position="52"/>
    </location>
</feature>